<evidence type="ECO:0000313" key="4">
    <source>
        <dbReference type="Proteomes" id="UP000235392"/>
    </source>
</evidence>
<dbReference type="AlphaFoldDB" id="A0A2N5SJ59"/>
<dbReference type="Pfam" id="PF14303">
    <property type="entry name" value="NAM-associated"/>
    <property type="match status" value="1"/>
</dbReference>
<feature type="domain" description="No apical meristem-associated C-terminal" evidence="2">
    <location>
        <begin position="7"/>
        <end position="108"/>
    </location>
</feature>
<dbReference type="Proteomes" id="UP000235392">
    <property type="component" value="Unassembled WGS sequence"/>
</dbReference>
<gene>
    <name evidence="3" type="ORF">PCASD_24123</name>
</gene>
<dbReference type="InterPro" id="IPR029466">
    <property type="entry name" value="NAM-associated_C"/>
</dbReference>
<name>A0A2N5SJ59_9BASI</name>
<organism evidence="3 4">
    <name type="scientific">Puccinia coronata f. sp. avenae</name>
    <dbReference type="NCBI Taxonomy" id="200324"/>
    <lineage>
        <taxon>Eukaryota</taxon>
        <taxon>Fungi</taxon>
        <taxon>Dikarya</taxon>
        <taxon>Basidiomycota</taxon>
        <taxon>Pucciniomycotina</taxon>
        <taxon>Pucciniomycetes</taxon>
        <taxon>Pucciniales</taxon>
        <taxon>Pucciniaceae</taxon>
        <taxon>Puccinia</taxon>
    </lineage>
</organism>
<evidence type="ECO:0000259" key="2">
    <source>
        <dbReference type="Pfam" id="PF14303"/>
    </source>
</evidence>
<evidence type="ECO:0000256" key="1">
    <source>
        <dbReference type="SAM" id="MobiDB-lite"/>
    </source>
</evidence>
<sequence>MASKPISEFEGTGNDPSTIEQPIGKEKAKMAQQAVAWDGSWKNKLANAHTKLAVQSKTLNTILKDDSDLLKLLAESEAASTQLAIMTKNLDDLDDKQVEFIKLKRSQIISSLLANASSSNTPSSF</sequence>
<evidence type="ECO:0000313" key="3">
    <source>
        <dbReference type="EMBL" id="PLW13254.1"/>
    </source>
</evidence>
<accession>A0A2N5SJ59</accession>
<comment type="caution">
    <text evidence="3">The sequence shown here is derived from an EMBL/GenBank/DDBJ whole genome shotgun (WGS) entry which is preliminary data.</text>
</comment>
<protein>
    <recommendedName>
        <fullName evidence="2">No apical meristem-associated C-terminal domain-containing protein</fullName>
    </recommendedName>
</protein>
<feature type="region of interest" description="Disordered" evidence="1">
    <location>
        <begin position="1"/>
        <end position="26"/>
    </location>
</feature>
<reference evidence="3 4" key="1">
    <citation type="submission" date="2017-11" db="EMBL/GenBank/DDBJ databases">
        <title>De novo assembly and phasing of dikaryotic genomes from two isolates of Puccinia coronata f. sp. avenae, the causal agent of oat crown rust.</title>
        <authorList>
            <person name="Miller M.E."/>
            <person name="Zhang Y."/>
            <person name="Omidvar V."/>
            <person name="Sperschneider J."/>
            <person name="Schwessinger B."/>
            <person name="Raley C."/>
            <person name="Palmer J.M."/>
            <person name="Garnica D."/>
            <person name="Upadhyaya N."/>
            <person name="Rathjen J."/>
            <person name="Taylor J.M."/>
            <person name="Park R.F."/>
            <person name="Dodds P.N."/>
            <person name="Hirsch C.D."/>
            <person name="Kianian S.F."/>
            <person name="Figueroa M."/>
        </authorList>
    </citation>
    <scope>NUCLEOTIDE SEQUENCE [LARGE SCALE GENOMIC DNA]</scope>
    <source>
        <strain evidence="3">12SD80</strain>
    </source>
</reference>
<dbReference type="EMBL" id="PGCI01000858">
    <property type="protein sequence ID" value="PLW13254.1"/>
    <property type="molecule type" value="Genomic_DNA"/>
</dbReference>
<proteinExistence type="predicted"/>